<accession>A0A7S2CB93</accession>
<dbReference type="PANTHER" id="PTHR19353">
    <property type="entry name" value="FATTY ACID DESATURASE 2"/>
    <property type="match status" value="1"/>
</dbReference>
<dbReference type="AlphaFoldDB" id="A0A7S2CB93"/>
<reference evidence="2" key="1">
    <citation type="submission" date="2021-01" db="EMBL/GenBank/DDBJ databases">
        <authorList>
            <person name="Corre E."/>
            <person name="Pelletier E."/>
            <person name="Niang G."/>
            <person name="Scheremetjew M."/>
            <person name="Finn R."/>
            <person name="Kale V."/>
            <person name="Holt S."/>
            <person name="Cochrane G."/>
            <person name="Meng A."/>
            <person name="Brown T."/>
            <person name="Cohen L."/>
        </authorList>
    </citation>
    <scope>NUCLEOTIDE SEQUENCE</scope>
    <source>
        <strain evidence="2">CCMP2222</strain>
    </source>
</reference>
<name>A0A7S2CB93_9DINO</name>
<protein>
    <recommendedName>
        <fullName evidence="1">Fatty acid desaturase domain-containing protein</fullName>
    </recommendedName>
</protein>
<gene>
    <name evidence="2" type="ORF">AAND1436_LOCUS16481</name>
</gene>
<organism evidence="2">
    <name type="scientific">Alexandrium andersonii</name>
    <dbReference type="NCBI Taxonomy" id="327968"/>
    <lineage>
        <taxon>Eukaryota</taxon>
        <taxon>Sar</taxon>
        <taxon>Alveolata</taxon>
        <taxon>Dinophyceae</taxon>
        <taxon>Gonyaulacales</taxon>
        <taxon>Pyrocystaceae</taxon>
        <taxon>Alexandrium</taxon>
    </lineage>
</organism>
<evidence type="ECO:0000313" key="2">
    <source>
        <dbReference type="EMBL" id="CAD9419265.1"/>
    </source>
</evidence>
<dbReference type="GO" id="GO:0006629">
    <property type="term" value="P:lipid metabolic process"/>
    <property type="evidence" value="ECO:0007669"/>
    <property type="project" value="InterPro"/>
</dbReference>
<evidence type="ECO:0000259" key="1">
    <source>
        <dbReference type="Pfam" id="PF00487"/>
    </source>
</evidence>
<dbReference type="Pfam" id="PF00487">
    <property type="entry name" value="FA_desaturase"/>
    <property type="match status" value="1"/>
</dbReference>
<feature type="domain" description="Fatty acid desaturase" evidence="1">
    <location>
        <begin position="9"/>
        <end position="96"/>
    </location>
</feature>
<dbReference type="InterPro" id="IPR005804">
    <property type="entry name" value="FA_desaturase_dom"/>
</dbReference>
<dbReference type="GO" id="GO:0016020">
    <property type="term" value="C:membrane"/>
    <property type="evidence" value="ECO:0007669"/>
    <property type="project" value="TreeGrafter"/>
</dbReference>
<dbReference type="PANTHER" id="PTHR19353:SF15">
    <property type="entry name" value="CYTOCHROME B5 HEME-BINDING DOMAIN-CONTAINING PROTEIN"/>
    <property type="match status" value="1"/>
</dbReference>
<sequence length="134" mass="15310">MVVYEIASFWFIIMTQGAHLQHESMVGKEGEFRSWAKRQAATSMNFRPDSRFWGLFTGGLNVQSLHHVAPCVGSSQLIDIYPEYKKLCARHGVPLKEVKNLLEFCRGFLGWIAELARDDGEDDARLRQGHGKRE</sequence>
<dbReference type="GO" id="GO:0016717">
    <property type="term" value="F:oxidoreductase activity, acting on paired donors, with oxidation of a pair of donors resulting in the reduction of molecular oxygen to two molecules of water"/>
    <property type="evidence" value="ECO:0007669"/>
    <property type="project" value="TreeGrafter"/>
</dbReference>
<dbReference type="InterPro" id="IPR012171">
    <property type="entry name" value="Fatty_acid_desaturase"/>
</dbReference>
<dbReference type="EMBL" id="HBGQ01033454">
    <property type="protein sequence ID" value="CAD9419265.1"/>
    <property type="molecule type" value="Transcribed_RNA"/>
</dbReference>
<proteinExistence type="predicted"/>